<keyword evidence="2" id="KW-1185">Reference proteome</keyword>
<dbReference type="AlphaFoldDB" id="A0A8J6IP41"/>
<evidence type="ECO:0000313" key="2">
    <source>
        <dbReference type="Proteomes" id="UP000597668"/>
    </source>
</evidence>
<evidence type="ECO:0000313" key="1">
    <source>
        <dbReference type="EMBL" id="MBC3515908.1"/>
    </source>
</evidence>
<dbReference type="EMBL" id="JACOGI010000001">
    <property type="protein sequence ID" value="MBC3515908.1"/>
    <property type="molecule type" value="Genomic_DNA"/>
</dbReference>
<organism evidence="1 2">
    <name type="scientific">Neobittarella massiliensis</name>
    <name type="common">ex Bilen et al. 2018</name>
    <dbReference type="NCBI Taxonomy" id="2041842"/>
    <lineage>
        <taxon>Bacteria</taxon>
        <taxon>Bacillati</taxon>
        <taxon>Bacillota</taxon>
        <taxon>Clostridia</taxon>
        <taxon>Eubacteriales</taxon>
        <taxon>Oscillospiraceae</taxon>
        <taxon>Neobittarella (ex Bilen et al. 2018)</taxon>
    </lineage>
</organism>
<reference evidence="1" key="1">
    <citation type="submission" date="2020-08" db="EMBL/GenBank/DDBJ databases">
        <authorList>
            <person name="Liu C."/>
            <person name="Sun Q."/>
        </authorList>
    </citation>
    <scope>NUCLEOTIDE SEQUENCE</scope>
    <source>
        <strain evidence="1">NSJ-65</strain>
    </source>
</reference>
<comment type="caution">
    <text evidence="1">The sequence shown here is derived from an EMBL/GenBank/DDBJ whole genome shotgun (WGS) entry which is preliminary data.</text>
</comment>
<accession>A0A8J6IP41</accession>
<sequence>MKLLKKPHSPRRVLIQCIAVALALGAMLAGGAWLAVQKVRAVPEYASSAGVLHVEGVFVSPRGRAYAVVRRSYQNPFLQSFDEMELASMQLEAADSQLTATAWVEGAPFTASSAGYPTFYSGQNGVFHTYYTLAFKEQLPPGATEVQMAIDGHRQKPFALQRLQTRQAVNKSWQLPDGAVQVSAWSLSDERREILVYCQSDNAAELPSPSLSRVQLGGEDTSRQAVYEQVLESGPDYTLVLYRQQLKKTSRAPFEHYPEIGDLVYQGLEFSYYLDPPAQIEFPILREQGRQVSLERQLDLSPTLSATDLGAVRNEQGFFFTLHLPALSEHLSLCTLEYRAPGKKSTEKLDFSDPLLDLHQSDVAISCAVERDKETSIIEIHRLSYFYPVIGWAFRPDT</sequence>
<gene>
    <name evidence="1" type="ORF">H8K20_05800</name>
</gene>
<protein>
    <submittedName>
        <fullName evidence="1">Uncharacterized protein</fullName>
    </submittedName>
</protein>
<dbReference type="Proteomes" id="UP000597668">
    <property type="component" value="Unassembled WGS sequence"/>
</dbReference>
<proteinExistence type="predicted"/>
<name>A0A8J6IP41_9FIRM</name>
<dbReference type="RefSeq" id="WP_186487753.1">
    <property type="nucleotide sequence ID" value="NZ_JACOGI010000001.1"/>
</dbReference>